<dbReference type="OrthoDB" id="9814627at2"/>
<proteinExistence type="predicted"/>
<dbReference type="Proteomes" id="UP000239872">
    <property type="component" value="Unassembled WGS sequence"/>
</dbReference>
<evidence type="ECO:0000313" key="3">
    <source>
        <dbReference type="Proteomes" id="UP000239872"/>
    </source>
</evidence>
<reference evidence="2 3" key="1">
    <citation type="submission" date="2018-01" db="EMBL/GenBank/DDBJ databases">
        <title>A novel member of the phylum Bacteroidetes isolated from glacier ice.</title>
        <authorList>
            <person name="Liu Q."/>
            <person name="Xin Y.-H."/>
        </authorList>
    </citation>
    <scope>NUCLEOTIDE SEQUENCE [LARGE SCALE GENOMIC DNA]</scope>
    <source>
        <strain evidence="2 3">RB1R16</strain>
    </source>
</reference>
<feature type="region of interest" description="Disordered" evidence="1">
    <location>
        <begin position="2151"/>
        <end position="2170"/>
    </location>
</feature>
<sequence>MESYSNKIKRTAWILLAVFTIELLAPNVSLALTTGPSQPEVQGFEPVGTTDMVDMFSGDFVYNIPLMDVEGYPMNISYHGGVTMEQEASWVGLGWNINPGVINRNVRGVSDDFNGDSILKNFHIKDEKNLRVGIGGTIELAGMGDPFPLNLTGTAGGDLNISNYRGVSMDFTYGANVNIYKCASVGVNVGIGSQTGGSLDYNASFSTSRFMSKEMAGVGAANIAVGGGYSTRSGIKDLSLSLSVVADDKGHSLSSSYNIPIGMRNYVPVITNSSTMTTIHGRVKIGPEMLGGYLSANISAMCSKLHFNNDASRSAYGYLYLQNARQDNSSILDFTRDKDGSFNKTMQYLPTPSMTYDIYSVSGQGTGGMFRPFRNDFGNVYDPYTYSSTSSEGGQAEIGPDGNTFEVGFDFTHSGTQITSGPWLNYQRSGTMNKGFTSKKPGSIFENVYFKQAGELTEVDSNYFEQIGKKNLITPFDVMNLPQTKAGSQTKRDPRANLIHFHTAEEDMVAGVSNSRDIINYENAFDSFGTPVVTKIKRVGKGRYQRKKDHLSEIVQTQKDGRKYIYGIPAINSIQREVTFSVDPSHPANTVNLTTGIVDFESSDLSTSNHKGRDNYYSSNITPAFTHSYLLTSVLSTDYVDVTGNGISDDDLGSYTKFNYCRTDSDYRWVSPYSAGITKGQYNPGFWSDKKDDKASVVCGSRDQWYLHSIETKNYFAEFYTSPRQDAKGISVALLNAGGSDLYNTGKVGASESYQLDSIKLYNKHDRFINRATATPIKTIYFAYSYSLCDSAPNSSSGKLTLEKIYFKNGSSQKSMISPYRFSYAINPAYNLAAKDRWGNFKPNTYQFTNYEFPYVNQLSNNDSLAGAWSLNKIILPSGGVISATYESDDYAFVQDKPANEMFMVKGVGNSPAYVAGKSLYQNLHAPNLYLYFKRQPAKEIPGLDFRANYLGRNFTPGGENITYFNFNVNLTGDIGTFEQIKGYANATDGGICSNDASYGYIRISSVETQGGGATLNPITYTAINTSRYNLPQVIYPGSDPDESDLLNILMGLKGASDELRNRFKSPVLNLAKQGYARVADLSKSYIRLQSPGLSKKGGGQRVKSLKFSDQWQKLSGGNSEEALYGKTYDYTVDDPVYGKISSGVASYEPMVGGDENPFRLPVKYTIQAGNAFPPNDPVDLYQELPIGESLFPPASVGYSNVTVRSIHANVGRSSQGEDKYEFYTAKDFPVQLLASPKDPDPNNHYDFFTQRSIYKVTQGYTLILNDMHGKPKKVEHNIYNANSSTPRPVSYTIYNYRQKGNDLDNNVPCLVNVGANMVVRNRQLGVEEDVTLDSRQKNEITTNTTVNGNLNCFYLFIPIALPLIYPWISQSQNEFQSAVVGKVVQQYGIIDNVVSYSEGAVTTVQNEIYDPKTGEVIVSSINNEYQDKEYNTSIPAYWAYKAMGGAYNNIGYKDTGTITVGPNHIGTLNMTNTAPLTTGDELSVIYTPPTGGKRYATAYVMGVVPQYTLDSFLNPIATSDTFMHTHWRYAPRYCFNHHPFNVVGGITVDSILCCTTTHGNPVMKYLRTELTTANLMLADTCFNSNFTPPSLSAFFTGDGFYHESSTNVCCSGVPYDELHSGSNIPITVTISGVSGGPYTVSGHVALSLTGGGTATRDFIFSGPIVPGWIVPSIDSTLDTTYSYSAPYRHYVHFSHSSCTGVNILPRFPLNTSGWDIGSTLSHASIEVISSGHKNMLGESIENYSSMSSPVSSAGTLNTYLTNLISLKGRTFCDSNTAIPHRYIANADTVNPFAIGERGQWRLFNEYAYLAPRNYTGVTARNSGLFTANGMFAPPSGLPTSCYLNPFMYWMPNITDPNWHKTRTVTKWSPGGKEIENIDAVGNYSTALFGYNESLPVAVGANMRQGDILSEGFEDYKLLQYNNCLTIYRVSPINDFTLTALSTGSAYSTYNTSATGLVIDGSNAHTGDHSMRTPVSPDYSFDLPVNDNNYLGMINNYNIYYTNDPVNPYRFTSANDYLDFKIVPGKEYVLSYWIKQGSGSSFAYSTSTGYPLSANCGVTVDGTLCPPVKKTNVIDGWQMIEVKFKATAGSNTVVLPADAFIDDLRVYPFAGNMKAFVYEPFTLRLVATLDENNFATMYEYDQEGTLVRTKKETTKGTMTISESRRGNTKN</sequence>
<gene>
    <name evidence="2" type="ORF">CJD36_011000</name>
</gene>
<dbReference type="EMBL" id="PPSL01000003">
    <property type="protein sequence ID" value="PQJ10496.1"/>
    <property type="molecule type" value="Genomic_DNA"/>
</dbReference>
<comment type="caution">
    <text evidence="2">The sequence shown here is derived from an EMBL/GenBank/DDBJ whole genome shotgun (WGS) entry which is preliminary data.</text>
</comment>
<organism evidence="2 3">
    <name type="scientific">Flavipsychrobacter stenotrophus</name>
    <dbReference type="NCBI Taxonomy" id="2077091"/>
    <lineage>
        <taxon>Bacteria</taxon>
        <taxon>Pseudomonadati</taxon>
        <taxon>Bacteroidota</taxon>
        <taxon>Chitinophagia</taxon>
        <taxon>Chitinophagales</taxon>
        <taxon>Chitinophagaceae</taxon>
        <taxon>Flavipsychrobacter</taxon>
    </lineage>
</organism>
<evidence type="ECO:0000256" key="1">
    <source>
        <dbReference type="SAM" id="MobiDB-lite"/>
    </source>
</evidence>
<evidence type="ECO:0000313" key="2">
    <source>
        <dbReference type="EMBL" id="PQJ10496.1"/>
    </source>
</evidence>
<name>A0A2S7SVE0_9BACT</name>
<keyword evidence="3" id="KW-1185">Reference proteome</keyword>
<accession>A0A2S7SVE0</accession>
<protein>
    <recommendedName>
        <fullName evidence="4">PA14 domain-containing protein</fullName>
    </recommendedName>
</protein>
<evidence type="ECO:0008006" key="4">
    <source>
        <dbReference type="Google" id="ProtNLM"/>
    </source>
</evidence>
<dbReference type="RefSeq" id="WP_105039224.1">
    <property type="nucleotide sequence ID" value="NZ_PPSL01000003.1"/>
</dbReference>
<dbReference type="Gene3D" id="2.60.120.260">
    <property type="entry name" value="Galactose-binding domain-like"/>
    <property type="match status" value="1"/>
</dbReference>